<name>A0A9D1N4Q7_9FIRM</name>
<dbReference type="GO" id="GO:0002161">
    <property type="term" value="F:aminoacyl-tRNA deacylase activity"/>
    <property type="evidence" value="ECO:0007669"/>
    <property type="project" value="InterPro"/>
</dbReference>
<feature type="domain" description="YbaK/aminoacyl-tRNA synthetase-associated" evidence="2">
    <location>
        <begin position="45"/>
        <end position="169"/>
    </location>
</feature>
<dbReference type="PANTHER" id="PTHR31423:SF3">
    <property type="entry name" value="PROLYL-TRNA SYNTHETASE ASSOCIATED DOMAIN-CONTAINING PROTEIN 1-RELATED"/>
    <property type="match status" value="1"/>
</dbReference>
<protein>
    <submittedName>
        <fullName evidence="3">Prolyl-tRNA synthetase associated domain-containing protein</fullName>
    </submittedName>
</protein>
<organism evidence="3 4">
    <name type="scientific">Candidatus Aphodomorpha intestinavium</name>
    <dbReference type="NCBI Taxonomy" id="2840672"/>
    <lineage>
        <taxon>Bacteria</taxon>
        <taxon>Bacillati</taxon>
        <taxon>Bacillota</taxon>
        <taxon>Clostridia</taxon>
        <taxon>Eubacteriales</taxon>
        <taxon>Candidatus Aphodomorpha</taxon>
    </lineage>
</organism>
<dbReference type="EMBL" id="DVNZ01000175">
    <property type="protein sequence ID" value="HIU94621.1"/>
    <property type="molecule type" value="Genomic_DNA"/>
</dbReference>
<dbReference type="Pfam" id="PF04073">
    <property type="entry name" value="tRNA_edit"/>
    <property type="match status" value="1"/>
</dbReference>
<sequence length="185" mass="20519">MEQRFYVDPVLYEGRPQDTAGRQARELAVYDLLDRLGIAYARADHDPAMTIADCGAVDRLLGVAMCKNLFLCNAQRTAFYLLLLPGTKPFRTKDLSRQIGSARLSFADAAHMEEYLDILPGAVSVMGLMNDHGGRVRLLIDREVTNAPYVGCHPCVNTSSLRIRTEDLLGRFLPHVGHAPSFVTL</sequence>
<gene>
    <name evidence="3" type="ORF">IAD24_05610</name>
</gene>
<comment type="caution">
    <text evidence="3">The sequence shown here is derived from an EMBL/GenBank/DDBJ whole genome shotgun (WGS) entry which is preliminary data.</text>
</comment>
<dbReference type="InterPro" id="IPR036754">
    <property type="entry name" value="YbaK/aa-tRNA-synt-asso_dom_sf"/>
</dbReference>
<reference evidence="3" key="2">
    <citation type="journal article" date="2021" name="PeerJ">
        <title>Extensive microbial diversity within the chicken gut microbiome revealed by metagenomics and culture.</title>
        <authorList>
            <person name="Gilroy R."/>
            <person name="Ravi A."/>
            <person name="Getino M."/>
            <person name="Pursley I."/>
            <person name="Horton D.L."/>
            <person name="Alikhan N.F."/>
            <person name="Baker D."/>
            <person name="Gharbi K."/>
            <person name="Hall N."/>
            <person name="Watson M."/>
            <person name="Adriaenssens E.M."/>
            <person name="Foster-Nyarko E."/>
            <person name="Jarju S."/>
            <person name="Secka A."/>
            <person name="Antonio M."/>
            <person name="Oren A."/>
            <person name="Chaudhuri R.R."/>
            <person name="La Ragione R."/>
            <person name="Hildebrand F."/>
            <person name="Pallen M.J."/>
        </authorList>
    </citation>
    <scope>NUCLEOTIDE SEQUENCE</scope>
    <source>
        <strain evidence="3">ChiGjej2B2-16831</strain>
    </source>
</reference>
<proteinExistence type="inferred from homology"/>
<dbReference type="Proteomes" id="UP000824128">
    <property type="component" value="Unassembled WGS sequence"/>
</dbReference>
<dbReference type="Gene3D" id="3.90.960.10">
    <property type="entry name" value="YbaK/aminoacyl-tRNA synthetase-associated domain"/>
    <property type="match status" value="1"/>
</dbReference>
<evidence type="ECO:0000313" key="4">
    <source>
        <dbReference type="Proteomes" id="UP000824128"/>
    </source>
</evidence>
<dbReference type="InterPro" id="IPR040285">
    <property type="entry name" value="ProX/PRXD1"/>
</dbReference>
<dbReference type="AlphaFoldDB" id="A0A9D1N4Q7"/>
<evidence type="ECO:0000259" key="2">
    <source>
        <dbReference type="Pfam" id="PF04073"/>
    </source>
</evidence>
<comment type="similarity">
    <text evidence="1">Belongs to the PRORSD1 family.</text>
</comment>
<dbReference type="CDD" id="cd04335">
    <property type="entry name" value="PrdX_deacylase"/>
    <property type="match status" value="1"/>
</dbReference>
<dbReference type="PANTHER" id="PTHR31423">
    <property type="entry name" value="YBAK DOMAIN-CONTAINING PROTEIN"/>
    <property type="match status" value="1"/>
</dbReference>
<reference evidence="3" key="1">
    <citation type="submission" date="2020-10" db="EMBL/GenBank/DDBJ databases">
        <authorList>
            <person name="Gilroy R."/>
        </authorList>
    </citation>
    <scope>NUCLEOTIDE SEQUENCE</scope>
    <source>
        <strain evidence="3">ChiGjej2B2-16831</strain>
    </source>
</reference>
<dbReference type="InterPro" id="IPR007214">
    <property type="entry name" value="YbaK/aa-tRNA-synth-assoc-dom"/>
</dbReference>
<dbReference type="SUPFAM" id="SSF55826">
    <property type="entry name" value="YbaK/ProRS associated domain"/>
    <property type="match status" value="1"/>
</dbReference>
<evidence type="ECO:0000313" key="3">
    <source>
        <dbReference type="EMBL" id="HIU94621.1"/>
    </source>
</evidence>
<accession>A0A9D1N4Q7</accession>
<evidence type="ECO:0000256" key="1">
    <source>
        <dbReference type="ARBA" id="ARBA00010201"/>
    </source>
</evidence>